<dbReference type="EMBL" id="CP045121">
    <property type="protein sequence ID" value="QIN80902.1"/>
    <property type="molecule type" value="Genomic_DNA"/>
</dbReference>
<accession>A0A6G8Q355</accession>
<sequence>MPNFLVIGAAKSGTTSLYHYLAQHPDVFMSPVKEPNFFALEGERPAFRAPGADERINRWSVTDPDEYRKLYEGASTESALGEASPVYLYSEKAVGRIKHHVPEARLIAVLRHPAERAYSGFLHLLLNGRETVKDFGEALALEDERKRENWDWIWHYKSMGFYHEQLSRYREAFGTERIRAYLYEDLEGDPAGVVRDAYEFLGVDASFVPKPPARYNATGIPRSRRLNDLLRKDNPLKSAVKPLLPKKFRRKLLLNMQNKILVKPPFPERERRQLVEEYAEDVSKLEGLIGRDLSGWLR</sequence>
<dbReference type="Proteomes" id="UP000502706">
    <property type="component" value="Chromosome"/>
</dbReference>
<name>A0A6G8Q355_9ACTN</name>
<dbReference type="InterPro" id="IPR037359">
    <property type="entry name" value="NST/OST"/>
</dbReference>
<dbReference type="KEGG" id="rmar:GBA65_18955"/>
<reference evidence="2 3" key="1">
    <citation type="submission" date="2019-10" db="EMBL/GenBank/DDBJ databases">
        <title>Rubrobacter sp nov SCSIO 52915 isolated from a deep-sea sediment in the South China Sea.</title>
        <authorList>
            <person name="Chen R.W."/>
        </authorList>
    </citation>
    <scope>NUCLEOTIDE SEQUENCE [LARGE SCALE GENOMIC DNA]</scope>
    <source>
        <strain evidence="2 3">SCSIO 52915</strain>
    </source>
</reference>
<evidence type="ECO:0000313" key="2">
    <source>
        <dbReference type="EMBL" id="QIN80902.1"/>
    </source>
</evidence>
<evidence type="ECO:0000256" key="1">
    <source>
        <dbReference type="ARBA" id="ARBA00022679"/>
    </source>
</evidence>
<dbReference type="SUPFAM" id="SSF52540">
    <property type="entry name" value="P-loop containing nucleoside triphosphate hydrolases"/>
    <property type="match status" value="1"/>
</dbReference>
<dbReference type="AlphaFoldDB" id="A0A6G8Q355"/>
<dbReference type="PANTHER" id="PTHR10605:SF56">
    <property type="entry name" value="BIFUNCTIONAL HEPARAN SULFATE N-DEACETYLASE_N-SULFOTRANSFERASE"/>
    <property type="match status" value="1"/>
</dbReference>
<keyword evidence="1 2" id="KW-0808">Transferase</keyword>
<protein>
    <submittedName>
        <fullName evidence="2">Sulfotransferase</fullName>
    </submittedName>
</protein>
<evidence type="ECO:0000313" key="3">
    <source>
        <dbReference type="Proteomes" id="UP000502706"/>
    </source>
</evidence>
<keyword evidence="3" id="KW-1185">Reference proteome</keyword>
<dbReference type="Gene3D" id="3.40.50.300">
    <property type="entry name" value="P-loop containing nucleotide triphosphate hydrolases"/>
    <property type="match status" value="1"/>
</dbReference>
<dbReference type="PANTHER" id="PTHR10605">
    <property type="entry name" value="HEPARAN SULFATE SULFOTRANSFERASE"/>
    <property type="match status" value="1"/>
</dbReference>
<dbReference type="Pfam" id="PF13469">
    <property type="entry name" value="Sulfotransfer_3"/>
    <property type="match status" value="1"/>
</dbReference>
<organism evidence="2 3">
    <name type="scientific">Rubrobacter marinus</name>
    <dbReference type="NCBI Taxonomy" id="2653852"/>
    <lineage>
        <taxon>Bacteria</taxon>
        <taxon>Bacillati</taxon>
        <taxon>Actinomycetota</taxon>
        <taxon>Rubrobacteria</taxon>
        <taxon>Rubrobacterales</taxon>
        <taxon>Rubrobacteraceae</taxon>
        <taxon>Rubrobacter</taxon>
    </lineage>
</organism>
<dbReference type="InterPro" id="IPR027417">
    <property type="entry name" value="P-loop_NTPase"/>
</dbReference>
<dbReference type="GO" id="GO:0008146">
    <property type="term" value="F:sulfotransferase activity"/>
    <property type="evidence" value="ECO:0007669"/>
    <property type="project" value="InterPro"/>
</dbReference>
<proteinExistence type="predicted"/>
<gene>
    <name evidence="2" type="ORF">GBA65_18955</name>
</gene>